<gene>
    <name evidence="1" type="ORF">E2C01_065709</name>
</gene>
<evidence type="ECO:0000313" key="1">
    <source>
        <dbReference type="EMBL" id="MPC71432.1"/>
    </source>
</evidence>
<reference evidence="1 2" key="1">
    <citation type="submission" date="2019-05" db="EMBL/GenBank/DDBJ databases">
        <title>Another draft genome of Portunus trituberculatus and its Hox gene families provides insights of decapod evolution.</title>
        <authorList>
            <person name="Jeong J.-H."/>
            <person name="Song I."/>
            <person name="Kim S."/>
            <person name="Choi T."/>
            <person name="Kim D."/>
            <person name="Ryu S."/>
            <person name="Kim W."/>
        </authorList>
    </citation>
    <scope>NUCLEOTIDE SEQUENCE [LARGE SCALE GENOMIC DNA]</scope>
    <source>
        <tissue evidence="1">Muscle</tissue>
    </source>
</reference>
<name>A0A5B7HJL1_PORTR</name>
<accession>A0A5B7HJL1</accession>
<protein>
    <submittedName>
        <fullName evidence="1">Uncharacterized protein</fullName>
    </submittedName>
</protein>
<dbReference type="EMBL" id="VSRR010032868">
    <property type="protein sequence ID" value="MPC71432.1"/>
    <property type="molecule type" value="Genomic_DNA"/>
</dbReference>
<evidence type="ECO:0000313" key="2">
    <source>
        <dbReference type="Proteomes" id="UP000324222"/>
    </source>
</evidence>
<keyword evidence="2" id="KW-1185">Reference proteome</keyword>
<dbReference type="AlphaFoldDB" id="A0A5B7HJL1"/>
<sequence>MLLDCLKKKQGVGETVTETTCQHSCKQAISGMLTSSRAQRQAVRLKMEGSATNVCWAWRGLYGAIKRLSCYPHQRRPALYC</sequence>
<organism evidence="1 2">
    <name type="scientific">Portunus trituberculatus</name>
    <name type="common">Swimming crab</name>
    <name type="synonym">Neptunus trituberculatus</name>
    <dbReference type="NCBI Taxonomy" id="210409"/>
    <lineage>
        <taxon>Eukaryota</taxon>
        <taxon>Metazoa</taxon>
        <taxon>Ecdysozoa</taxon>
        <taxon>Arthropoda</taxon>
        <taxon>Crustacea</taxon>
        <taxon>Multicrustacea</taxon>
        <taxon>Malacostraca</taxon>
        <taxon>Eumalacostraca</taxon>
        <taxon>Eucarida</taxon>
        <taxon>Decapoda</taxon>
        <taxon>Pleocyemata</taxon>
        <taxon>Brachyura</taxon>
        <taxon>Eubrachyura</taxon>
        <taxon>Portunoidea</taxon>
        <taxon>Portunidae</taxon>
        <taxon>Portuninae</taxon>
        <taxon>Portunus</taxon>
    </lineage>
</organism>
<comment type="caution">
    <text evidence="1">The sequence shown here is derived from an EMBL/GenBank/DDBJ whole genome shotgun (WGS) entry which is preliminary data.</text>
</comment>
<dbReference type="Proteomes" id="UP000324222">
    <property type="component" value="Unassembled WGS sequence"/>
</dbReference>
<proteinExistence type="predicted"/>